<dbReference type="PANTHER" id="PTHR12302">
    <property type="entry name" value="EBNA2 BINDING PROTEIN P100"/>
    <property type="match status" value="1"/>
</dbReference>
<evidence type="ECO:0000313" key="6">
    <source>
        <dbReference type="Proteomes" id="UP000429555"/>
    </source>
</evidence>
<keyword evidence="6" id="KW-1185">Reference proteome</keyword>
<comment type="caution">
    <text evidence="5">The sequence shown here is derived from an EMBL/GenBank/DDBJ whole genome shotgun (WGS) entry which is preliminary data.</text>
</comment>
<evidence type="ECO:0000259" key="4">
    <source>
        <dbReference type="PROSITE" id="PS50830"/>
    </source>
</evidence>
<evidence type="ECO:0000256" key="3">
    <source>
        <dbReference type="ARBA" id="ARBA00022801"/>
    </source>
</evidence>
<dbReference type="Pfam" id="PF00565">
    <property type="entry name" value="SNase"/>
    <property type="match status" value="1"/>
</dbReference>
<dbReference type="Gene3D" id="2.40.50.90">
    <property type="match status" value="1"/>
</dbReference>
<keyword evidence="3" id="KW-0378">Hydrolase</keyword>
<evidence type="ECO:0000313" key="5">
    <source>
        <dbReference type="EMBL" id="MVW74571.1"/>
    </source>
</evidence>
<dbReference type="SUPFAM" id="SSF50199">
    <property type="entry name" value="Staphylococcal nuclease"/>
    <property type="match status" value="1"/>
</dbReference>
<dbReference type="Proteomes" id="UP000429555">
    <property type="component" value="Unassembled WGS sequence"/>
</dbReference>
<proteinExistence type="predicted"/>
<evidence type="ECO:0000256" key="1">
    <source>
        <dbReference type="ARBA" id="ARBA00022722"/>
    </source>
</evidence>
<dbReference type="InterPro" id="IPR035437">
    <property type="entry name" value="SNase_OB-fold_sf"/>
</dbReference>
<keyword evidence="1" id="KW-0540">Nuclease</keyword>
<dbReference type="GO" id="GO:0004519">
    <property type="term" value="F:endonuclease activity"/>
    <property type="evidence" value="ECO:0007669"/>
    <property type="project" value="UniProtKB-KW"/>
</dbReference>
<dbReference type="PROSITE" id="PS50830">
    <property type="entry name" value="TNASE_3"/>
    <property type="match status" value="1"/>
</dbReference>
<organism evidence="5 6">
    <name type="scientific">Pseudomonas xionganensis</name>
    <dbReference type="NCBI Taxonomy" id="2654845"/>
    <lineage>
        <taxon>Bacteria</taxon>
        <taxon>Pseudomonadati</taxon>
        <taxon>Pseudomonadota</taxon>
        <taxon>Gammaproteobacteria</taxon>
        <taxon>Pseudomonadales</taxon>
        <taxon>Pseudomonadaceae</taxon>
        <taxon>Pseudomonas</taxon>
    </lineage>
</organism>
<accession>A0A6I4KSB1</accession>
<reference evidence="5 6" key="1">
    <citation type="submission" date="2019-11" db="EMBL/GenBank/DDBJ databases">
        <title>Pseudomonas flavidum sp. nov., isolated from Baiyang Lake.</title>
        <authorList>
            <person name="Zhao Y."/>
        </authorList>
    </citation>
    <scope>NUCLEOTIDE SEQUENCE [LARGE SCALE GENOMIC DNA]</scope>
    <source>
        <strain evidence="6">R-22-3 w-18</strain>
    </source>
</reference>
<evidence type="ECO:0000256" key="2">
    <source>
        <dbReference type="ARBA" id="ARBA00022759"/>
    </source>
</evidence>
<dbReference type="InterPro" id="IPR016071">
    <property type="entry name" value="Staphylococal_nuclease_OB-fold"/>
</dbReference>
<keyword evidence="2" id="KW-0255">Endonuclease</keyword>
<dbReference type="AlphaFoldDB" id="A0A6I4KSB1"/>
<feature type="domain" description="TNase-like" evidence="4">
    <location>
        <begin position="41"/>
        <end position="166"/>
    </location>
</feature>
<protein>
    <submittedName>
        <fullName evidence="5">Thermonuclease family protein</fullName>
    </submittedName>
</protein>
<dbReference type="SMART" id="SM00318">
    <property type="entry name" value="SNc"/>
    <property type="match status" value="1"/>
</dbReference>
<dbReference type="GO" id="GO:0016787">
    <property type="term" value="F:hydrolase activity"/>
    <property type="evidence" value="ECO:0007669"/>
    <property type="project" value="UniProtKB-KW"/>
</dbReference>
<dbReference type="RefSeq" id="WP_178113413.1">
    <property type="nucleotide sequence ID" value="NZ_WKJZ01000001.1"/>
</dbReference>
<name>A0A6I4KSB1_9PSED</name>
<sequence length="266" mass="29204">MGYPERLKKASLVGAFFVSVFSLGTAQALCPALGGLPAQQVQRVVDGDTLRLVDGRSVRLIGLNAPELGRDGKPAEPFAQAARQRLQALVAASGERVQLRLGEQRRDRYGRTLAHAYDRQGRNLEAQLLAEGLGMFVAIAPNVALADCHRGAEAQARRGRLGLWRQAQVVQAGQLQRGGFALVRGEVQRVERNRGGLWLEMQGSLVLQVPSRALAEFDLAQLQALTGRQLEVRGWVVDRSRRSSQRPGQARWLLPLTHPSMLEMLP</sequence>
<gene>
    <name evidence="5" type="ORF">GJV18_04505</name>
</gene>
<dbReference type="EMBL" id="WKJZ01000001">
    <property type="protein sequence ID" value="MVW74571.1"/>
    <property type="molecule type" value="Genomic_DNA"/>
</dbReference>
<dbReference type="PANTHER" id="PTHR12302:SF3">
    <property type="entry name" value="SERINE_THREONINE-PROTEIN KINASE 31"/>
    <property type="match status" value="1"/>
</dbReference>